<accession>A0A645F7H7</accession>
<sequence>MLTAIESWLTANSEPIISLVIVIGLALLAWKTNFGKILVSILSAVVKLRGVLVLLIILVILVLVAGEVL</sequence>
<feature type="transmembrane region" description="Helical" evidence="1">
    <location>
        <begin position="46"/>
        <end position="66"/>
    </location>
</feature>
<organism evidence="2">
    <name type="scientific">bioreactor metagenome</name>
    <dbReference type="NCBI Taxonomy" id="1076179"/>
    <lineage>
        <taxon>unclassified sequences</taxon>
        <taxon>metagenomes</taxon>
        <taxon>ecological metagenomes</taxon>
    </lineage>
</organism>
<feature type="transmembrane region" description="Helical" evidence="1">
    <location>
        <begin position="16"/>
        <end position="34"/>
    </location>
</feature>
<keyword evidence="1" id="KW-1133">Transmembrane helix</keyword>
<dbReference type="AlphaFoldDB" id="A0A645F7H7"/>
<evidence type="ECO:0000313" key="2">
    <source>
        <dbReference type="EMBL" id="MPN10325.1"/>
    </source>
</evidence>
<comment type="caution">
    <text evidence="2">The sequence shown here is derived from an EMBL/GenBank/DDBJ whole genome shotgun (WGS) entry which is preliminary data.</text>
</comment>
<protein>
    <submittedName>
        <fullName evidence="2">Uncharacterized protein</fullName>
    </submittedName>
</protein>
<proteinExistence type="predicted"/>
<reference evidence="2" key="1">
    <citation type="submission" date="2019-08" db="EMBL/GenBank/DDBJ databases">
        <authorList>
            <person name="Kucharzyk K."/>
            <person name="Murdoch R.W."/>
            <person name="Higgins S."/>
            <person name="Loffler F."/>
        </authorList>
    </citation>
    <scope>NUCLEOTIDE SEQUENCE</scope>
</reference>
<name>A0A645F7H7_9ZZZZ</name>
<keyword evidence="1" id="KW-0812">Transmembrane</keyword>
<evidence type="ECO:0000256" key="1">
    <source>
        <dbReference type="SAM" id="Phobius"/>
    </source>
</evidence>
<gene>
    <name evidence="2" type="ORF">SDC9_157620</name>
</gene>
<dbReference type="EMBL" id="VSSQ01056471">
    <property type="protein sequence ID" value="MPN10325.1"/>
    <property type="molecule type" value="Genomic_DNA"/>
</dbReference>
<keyword evidence="1" id="KW-0472">Membrane</keyword>